<dbReference type="Proteomes" id="UP000628079">
    <property type="component" value="Unassembled WGS sequence"/>
</dbReference>
<dbReference type="AlphaFoldDB" id="A0A8H9KUX6"/>
<reference evidence="2" key="2">
    <citation type="submission" date="2020-09" db="EMBL/GenBank/DDBJ databases">
        <authorList>
            <person name="Sun Q."/>
            <person name="Zhou Y."/>
        </authorList>
    </citation>
    <scope>NUCLEOTIDE SEQUENCE</scope>
    <source>
        <strain evidence="2">CGMCC 1.10749</strain>
    </source>
</reference>
<accession>A0A8H9KUX6</accession>
<feature type="transmembrane region" description="Helical" evidence="1">
    <location>
        <begin position="290"/>
        <end position="307"/>
    </location>
</feature>
<feature type="transmembrane region" description="Helical" evidence="1">
    <location>
        <begin position="108"/>
        <end position="140"/>
    </location>
</feature>
<feature type="transmembrane region" description="Helical" evidence="1">
    <location>
        <begin position="181"/>
        <end position="206"/>
    </location>
</feature>
<feature type="transmembrane region" description="Helical" evidence="1">
    <location>
        <begin position="313"/>
        <end position="330"/>
    </location>
</feature>
<dbReference type="EMBL" id="BMEA01000002">
    <property type="protein sequence ID" value="GGB84904.1"/>
    <property type="molecule type" value="Genomic_DNA"/>
</dbReference>
<evidence type="ECO:0000313" key="2">
    <source>
        <dbReference type="EMBL" id="GGB84904.1"/>
    </source>
</evidence>
<protein>
    <submittedName>
        <fullName evidence="2">Uncharacterized protein</fullName>
    </submittedName>
</protein>
<sequence length="490" mass="52027">MEVSGSSPANLARVGRRRSLPLRMWVAALVAGAVPGLVLSVRDAPDVDLWLHLRIGDLLRAGERFGPQPDPLTALADRPYVPTQWLAQLLMSWVHDVGGIAAIQTVRLLLVVALGAVIATACRSLVGPTAALCGSALSMFAASASWGERPQLAAMVLLAIVTALWWRASELGTVPWACVPVVWVWTMVHGSWILGLAVQGVLLVGGLLDGCWSGRARLLAASVPGLGLGVALLTPLGISAVVEPFNVSSVARLTANEWQRPSAGNPLLLVLLVGCVIALLGLLRSSRRRWTRALTVVVAAGLGLWMVRTIAVGAVVLAPAVAVGMTGLLGRRRRAHTEAQRGETRVPAARASGEVAAWVLALVVALGLGALHLTRGIGEPPVSSTVSQTLSNLPPQAVLAVDGRAVGWTEWAHPDRRPLRDLRAEVYSLPVATAYEGFQEARPGWQDYATEHGVTAVLADRRRPLDAALAREPAWTVAAEDPDFRLWVLR</sequence>
<proteinExistence type="predicted"/>
<evidence type="ECO:0000256" key="1">
    <source>
        <dbReference type="SAM" id="Phobius"/>
    </source>
</evidence>
<organism evidence="2 3">
    <name type="scientific">Knoellia flava</name>
    <dbReference type="NCBI Taxonomy" id="913969"/>
    <lineage>
        <taxon>Bacteria</taxon>
        <taxon>Bacillati</taxon>
        <taxon>Actinomycetota</taxon>
        <taxon>Actinomycetes</taxon>
        <taxon>Micrococcales</taxon>
        <taxon>Intrasporangiaceae</taxon>
        <taxon>Knoellia</taxon>
    </lineage>
</organism>
<feature type="transmembrane region" description="Helical" evidence="1">
    <location>
        <begin position="262"/>
        <end position="283"/>
    </location>
</feature>
<reference evidence="2" key="1">
    <citation type="journal article" date="2014" name="Int. J. Syst. Evol. Microbiol.">
        <title>Complete genome sequence of Corynebacterium casei LMG S-19264T (=DSM 44701T), isolated from a smear-ripened cheese.</title>
        <authorList>
            <consortium name="US DOE Joint Genome Institute (JGI-PGF)"/>
            <person name="Walter F."/>
            <person name="Albersmeier A."/>
            <person name="Kalinowski J."/>
            <person name="Ruckert C."/>
        </authorList>
    </citation>
    <scope>NUCLEOTIDE SEQUENCE</scope>
    <source>
        <strain evidence="2">CGMCC 1.10749</strain>
    </source>
</reference>
<feature type="transmembrane region" description="Helical" evidence="1">
    <location>
        <begin position="20"/>
        <end position="41"/>
    </location>
</feature>
<keyword evidence="1" id="KW-0472">Membrane</keyword>
<name>A0A8H9KUX6_9MICO</name>
<gene>
    <name evidence="2" type="ORF">GCM10011314_25720</name>
</gene>
<keyword evidence="1" id="KW-0812">Transmembrane</keyword>
<feature type="transmembrane region" description="Helical" evidence="1">
    <location>
        <begin position="351"/>
        <end position="373"/>
    </location>
</feature>
<keyword evidence="1" id="KW-1133">Transmembrane helix</keyword>
<comment type="caution">
    <text evidence="2">The sequence shown here is derived from an EMBL/GenBank/DDBJ whole genome shotgun (WGS) entry which is preliminary data.</text>
</comment>
<evidence type="ECO:0000313" key="3">
    <source>
        <dbReference type="Proteomes" id="UP000628079"/>
    </source>
</evidence>
<feature type="transmembrane region" description="Helical" evidence="1">
    <location>
        <begin position="218"/>
        <end position="242"/>
    </location>
</feature>